<keyword evidence="11" id="KW-1185">Reference proteome</keyword>
<dbReference type="GO" id="GO:0000155">
    <property type="term" value="F:phosphorelay sensor kinase activity"/>
    <property type="evidence" value="ECO:0007669"/>
    <property type="project" value="InterPro"/>
</dbReference>
<sequence>MNFLNNFSIRCKTYILVGLSVLAALSLSFVSNNGLNIIQAQVDELIRANSIERNAYRAILEEKNYLLNANGSVMNHANAKQAFIKSERAIKHIYETLDGMSGESTRAIKQAMKEYDVNYKRGIYLLEELEKESNVLQKNGESITSQIQQYVEAKRVDVKRKLSQKTIEKINAGSNIWQYTYMTRADEKRYLLSPDENLFEMFKKDFAFMMSELDRLKAMSNEAFEHEKIVMFYDSAKKYEESMYRWVKYNNEHVSAVVPNTKKLGSIVIGESLNIGNNSLDDIYEKREFVVATLICVTLFTIFIGILFGALISRSISRVISNFQTGLLDFFSYLDLQKNSANQIKIESKDEIAVMANVVNENIVKIEEVMQNKLSQMKAKDEQMLQQSRLAQMGEMISMIAHQWRQPLGVISAISIDMQIRLFERRVYDLSTVQGRADMEEYSLKSLNKINEFVKHLSKTIDDFRNFFKPDKVRTSFNLVSLVDKTLTIGGHLLDTKGIEIVKNYGKDLPEISSFENEIMQVVLSVIHNGADALVSNEIKQPCIYISIDTNESGNQVILIEDNAGGIPEDIISKIFDPYFSTKEKNGTGLGLYIAQIIITEHCDGLISVENTNRGACFKIELTGTTKGEE</sequence>
<evidence type="ECO:0000256" key="7">
    <source>
        <dbReference type="ARBA" id="ARBA00023012"/>
    </source>
</evidence>
<evidence type="ECO:0000256" key="4">
    <source>
        <dbReference type="ARBA" id="ARBA00022741"/>
    </source>
</evidence>
<comment type="catalytic activity">
    <reaction evidence="1">
        <text>ATP + protein L-histidine = ADP + protein N-phospho-L-histidine.</text>
        <dbReference type="EC" id="2.7.13.3"/>
    </reaction>
</comment>
<keyword evidence="3" id="KW-0808">Transferase</keyword>
<dbReference type="Proteomes" id="UP000006431">
    <property type="component" value="Unassembled WGS sequence"/>
</dbReference>
<organism evidence="10 11">
    <name type="scientific">Sulfurimonas gotlandica (strain DSM 19862 / JCM 16533 / GD1)</name>
    <dbReference type="NCBI Taxonomy" id="929558"/>
    <lineage>
        <taxon>Bacteria</taxon>
        <taxon>Pseudomonadati</taxon>
        <taxon>Campylobacterota</taxon>
        <taxon>Epsilonproteobacteria</taxon>
        <taxon>Campylobacterales</taxon>
        <taxon>Sulfurimonadaceae</taxon>
        <taxon>Sulfurimonas</taxon>
    </lineage>
</organism>
<keyword evidence="4" id="KW-0547">Nucleotide-binding</keyword>
<dbReference type="SUPFAM" id="SSF55874">
    <property type="entry name" value="ATPase domain of HSP90 chaperone/DNA topoisomerase II/histidine kinase"/>
    <property type="match status" value="1"/>
</dbReference>
<evidence type="ECO:0000313" key="11">
    <source>
        <dbReference type="Proteomes" id="UP000006431"/>
    </source>
</evidence>
<dbReference type="Gene3D" id="1.10.287.130">
    <property type="match status" value="1"/>
</dbReference>
<dbReference type="GO" id="GO:0005524">
    <property type="term" value="F:ATP binding"/>
    <property type="evidence" value="ECO:0007669"/>
    <property type="project" value="UniProtKB-KW"/>
</dbReference>
<dbReference type="Pfam" id="PF02518">
    <property type="entry name" value="HATPase_c"/>
    <property type="match status" value="1"/>
</dbReference>
<evidence type="ECO:0000256" key="1">
    <source>
        <dbReference type="ARBA" id="ARBA00000085"/>
    </source>
</evidence>
<keyword evidence="5 10" id="KW-0418">Kinase</keyword>
<dbReference type="PRINTS" id="PR00344">
    <property type="entry name" value="BCTRLSENSOR"/>
</dbReference>
<dbReference type="HOGENOM" id="CLU_434079_0_0_7"/>
<feature type="domain" description="Histidine kinase" evidence="9">
    <location>
        <begin position="399"/>
        <end position="626"/>
    </location>
</feature>
<name>B6BGG2_SULGG</name>
<comment type="caution">
    <text evidence="10">The sequence shown here is derived from an EMBL/GenBank/DDBJ whole genome shotgun (WGS) entry which is preliminary data.</text>
</comment>
<proteinExistence type="predicted"/>
<keyword evidence="8" id="KW-1133">Transmembrane helix</keyword>
<dbReference type="EC" id="2.7.13.3" evidence="2"/>
<dbReference type="PROSITE" id="PS50109">
    <property type="entry name" value="HIS_KIN"/>
    <property type="match status" value="1"/>
</dbReference>
<dbReference type="InterPro" id="IPR036890">
    <property type="entry name" value="HATPase_C_sf"/>
</dbReference>
<dbReference type="InterPro" id="IPR005467">
    <property type="entry name" value="His_kinase_dom"/>
</dbReference>
<dbReference type="OrthoDB" id="9799273at2"/>
<gene>
    <name evidence="10" type="ORF">SMGD1_1066</name>
</gene>
<evidence type="ECO:0000256" key="8">
    <source>
        <dbReference type="SAM" id="Phobius"/>
    </source>
</evidence>
<dbReference type="PANTHER" id="PTHR43065">
    <property type="entry name" value="SENSOR HISTIDINE KINASE"/>
    <property type="match status" value="1"/>
</dbReference>
<evidence type="ECO:0000256" key="5">
    <source>
        <dbReference type="ARBA" id="ARBA00022777"/>
    </source>
</evidence>
<accession>H1FYG4</accession>
<feature type="transmembrane region" description="Helical" evidence="8">
    <location>
        <begin position="289"/>
        <end position="312"/>
    </location>
</feature>
<dbReference type="EMBL" id="AFRZ01000001">
    <property type="protein sequence ID" value="EHP29590.1"/>
    <property type="molecule type" value="Genomic_DNA"/>
</dbReference>
<dbReference type="STRING" id="929558.SMGD1_1066"/>
<dbReference type="PANTHER" id="PTHR43065:SF46">
    <property type="entry name" value="C4-DICARBOXYLATE TRANSPORT SENSOR PROTEIN DCTB"/>
    <property type="match status" value="1"/>
</dbReference>
<evidence type="ECO:0000256" key="6">
    <source>
        <dbReference type="ARBA" id="ARBA00022840"/>
    </source>
</evidence>
<dbReference type="eggNOG" id="COG4191">
    <property type="taxonomic scope" value="Bacteria"/>
</dbReference>
<dbReference type="SMART" id="SM00387">
    <property type="entry name" value="HATPase_c"/>
    <property type="match status" value="1"/>
</dbReference>
<dbReference type="AlphaFoldDB" id="B6BGG2"/>
<dbReference type="InterPro" id="IPR004358">
    <property type="entry name" value="Sig_transdc_His_kin-like_C"/>
</dbReference>
<reference evidence="10 11" key="1">
    <citation type="journal article" date="2012" name="Proc. Natl. Acad. Sci. U.S.A.">
        <title>Genome and physiology of a model Epsilonproteobacterium responsible for sulfide detoxification in marine oxygen depletion zones.</title>
        <authorList>
            <person name="Grote J."/>
            <person name="Schott T."/>
            <person name="Bruckner C.G."/>
            <person name="Glockner F.O."/>
            <person name="Jost G."/>
            <person name="Teeling H."/>
            <person name="Labrenz M."/>
            <person name="Jurgens K."/>
        </authorList>
    </citation>
    <scope>NUCLEOTIDE SEQUENCE [LARGE SCALE GENOMIC DNA]</scope>
    <source>
        <strain evidence="10 11">GD1</strain>
    </source>
</reference>
<dbReference type="PATRIC" id="fig|929558.5.peg.1061"/>
<accession>B6BGG2</accession>
<dbReference type="Gene3D" id="3.30.565.10">
    <property type="entry name" value="Histidine kinase-like ATPase, C-terminal domain"/>
    <property type="match status" value="1"/>
</dbReference>
<evidence type="ECO:0000256" key="2">
    <source>
        <dbReference type="ARBA" id="ARBA00012438"/>
    </source>
</evidence>
<keyword evidence="6" id="KW-0067">ATP-binding</keyword>
<keyword evidence="7" id="KW-0902">Two-component regulatory system</keyword>
<dbReference type="InterPro" id="IPR003594">
    <property type="entry name" value="HATPase_dom"/>
</dbReference>
<dbReference type="SUPFAM" id="SSF47384">
    <property type="entry name" value="Homodimeric domain of signal transducing histidine kinase"/>
    <property type="match status" value="1"/>
</dbReference>
<evidence type="ECO:0000259" key="9">
    <source>
        <dbReference type="PROSITE" id="PS50109"/>
    </source>
</evidence>
<evidence type="ECO:0000313" key="10">
    <source>
        <dbReference type="EMBL" id="EHP29590.1"/>
    </source>
</evidence>
<keyword evidence="8" id="KW-0812">Transmembrane</keyword>
<protein>
    <recommendedName>
        <fullName evidence="2">histidine kinase</fullName>
        <ecNumber evidence="2">2.7.13.3</ecNumber>
    </recommendedName>
</protein>
<dbReference type="RefSeq" id="WP_008335824.1">
    <property type="nucleotide sequence ID" value="NZ_AFRZ01000001.1"/>
</dbReference>
<keyword evidence="8" id="KW-0472">Membrane</keyword>
<dbReference type="Gene3D" id="6.10.340.10">
    <property type="match status" value="1"/>
</dbReference>
<dbReference type="InterPro" id="IPR036097">
    <property type="entry name" value="HisK_dim/P_sf"/>
</dbReference>
<evidence type="ECO:0000256" key="3">
    <source>
        <dbReference type="ARBA" id="ARBA00022679"/>
    </source>
</evidence>